<comment type="caution">
    <text evidence="1">The sequence shown here is derived from an EMBL/GenBank/DDBJ whole genome shotgun (WGS) entry which is preliminary data.</text>
</comment>
<accession>A0A1X1VWW5</accession>
<reference evidence="1 2" key="1">
    <citation type="submission" date="2016-01" db="EMBL/GenBank/DDBJ databases">
        <title>The new phylogeny of the genus Mycobacterium.</title>
        <authorList>
            <person name="Tarcisio F."/>
            <person name="Conor M."/>
            <person name="Antonella G."/>
            <person name="Elisabetta G."/>
            <person name="Giulia F.S."/>
            <person name="Sara T."/>
            <person name="Anna F."/>
            <person name="Clotilde B."/>
            <person name="Roberto B."/>
            <person name="Veronica D.S."/>
            <person name="Fabio R."/>
            <person name="Monica P."/>
            <person name="Olivier J."/>
            <person name="Enrico T."/>
            <person name="Nicola S."/>
        </authorList>
    </citation>
    <scope>NUCLEOTIDE SEQUENCE [LARGE SCALE GENOMIC DNA]</scope>
    <source>
        <strain evidence="1 2">DSM 43505</strain>
    </source>
</reference>
<protein>
    <recommendedName>
        <fullName evidence="3">Transposase</fullName>
    </recommendedName>
</protein>
<dbReference type="AlphaFoldDB" id="A0A1X1VWW5"/>
<gene>
    <name evidence="1" type="ORF">AWC07_02075</name>
</gene>
<name>A0A1X1VWW5_MYCGS</name>
<proteinExistence type="predicted"/>
<dbReference type="EMBL" id="LQOX01000064">
    <property type="protein sequence ID" value="ORV73756.1"/>
    <property type="molecule type" value="Genomic_DNA"/>
</dbReference>
<keyword evidence="2" id="KW-1185">Reference proteome</keyword>
<sequence>MVHPDRRRARRPKQVTDAELVRLAVAQALLGARSEHPWPQMCYGRLGHPFPYLPKQPGYHKRVKAAPPLICKATLYLATQCPSWADDLRLIDGTPVPCDAPRETAKRSELAGVAHYENCAAHSR</sequence>
<evidence type="ECO:0000313" key="1">
    <source>
        <dbReference type="EMBL" id="ORV73756.1"/>
    </source>
</evidence>
<dbReference type="Proteomes" id="UP000193738">
    <property type="component" value="Unassembled WGS sequence"/>
</dbReference>
<evidence type="ECO:0008006" key="3">
    <source>
        <dbReference type="Google" id="ProtNLM"/>
    </source>
</evidence>
<organism evidence="1 2">
    <name type="scientific">Mycobacterium gastri</name>
    <dbReference type="NCBI Taxonomy" id="1777"/>
    <lineage>
        <taxon>Bacteria</taxon>
        <taxon>Bacillati</taxon>
        <taxon>Actinomycetota</taxon>
        <taxon>Actinomycetes</taxon>
        <taxon>Mycobacteriales</taxon>
        <taxon>Mycobacteriaceae</taxon>
        <taxon>Mycobacterium</taxon>
    </lineage>
</organism>
<evidence type="ECO:0000313" key="2">
    <source>
        <dbReference type="Proteomes" id="UP000193738"/>
    </source>
</evidence>